<dbReference type="InterPro" id="IPR011990">
    <property type="entry name" value="TPR-like_helical_dom_sf"/>
</dbReference>
<evidence type="ECO:0000256" key="1">
    <source>
        <dbReference type="SAM" id="SignalP"/>
    </source>
</evidence>
<protein>
    <submittedName>
        <fullName evidence="2">Tetratricopeptide (TPR) repeat protein</fullName>
    </submittedName>
</protein>
<evidence type="ECO:0000313" key="2">
    <source>
        <dbReference type="EMBL" id="MBB6502727.1"/>
    </source>
</evidence>
<sequence length="964" mass="109236">MLTHTTYLKTPRHSSLKLLLFCLGSFLLVACSTPKDTATSRAMQNLTARYNYIYNANVILNNYEEDLYNSYIDNYSDILPVYTDPDKFSSETVLRPPANDRALDAIVKKSRAIIADKAFSNYIDDAYLLLGKAYFLKTNYFVAEEYFDYTAKVYHKQPNVLITAQNWKARSLMQLNDMEGAAVILDTVYDNLALIKTKKSEPMATIAQSYIYQNRFNDAIPILENAIKESPLQRNRIRWTYILAQLYERQKKYQKALALYTKVEKSNAGFELYFNANLNKIKVSGILNGEHLNRKKQLLALLKDDKNLEYHDQIYFQIAEDYAEENNITEAEKFYKKSIRNSTKNNYQKGLSYLRMADLNFNKLKDFLKAKSYYDSTVNTLPKTYPGYAQIVKKSQNLEYITTRYDIIAFQDTLQALAKLPEGSRLARIKKILTPKVVPVVSAPDIRNSYFPDSRKGNTGGASSTFYFNNTTALSRGYTDFLTKWGNRKPEDNWRQSIKSSAQTTSESIAKVENNGYPLGKDAAEKVIAEKDTSGKHYLSAIPLTPEAITVSNGKIIDAYYEIANFYQQELDDPEEAIRIYQLILTRFPDNSHLASIYYSLYLGYKKTDPANTAKYKALVLDKFPASVYAKTILDPDYSMKQSDLEAAAIKKYNEVFDLYVGKVFPSVITEVNATIKQYPASLINPQLSYLKAIAIGRTQPIDSLTLAFKAITNLYPDDKLIVPLVKDHLAYIATHQSEFRKRKVALPDFDPAEPRFFTTAAVVEKTVQPVIPVAVQPIVQTVTPQKVKVVAPPPVTVVTPPAVKPETVVAAIVPPVEVVKQPAEKTVEVPVVTPPPLIPVKVDKTFSTDISKVYYFVIDVADASLTLSSSRFGIGQFNRGNYPGAGLRHQLTEFDNDQLIYVGNFISFAEAKSYADGITPNLKQIMKVPVGIYTSFIISKENFEKLQNKDLVTRYLEFYKNNY</sequence>
<dbReference type="Proteomes" id="UP000521017">
    <property type="component" value="Unassembled WGS sequence"/>
</dbReference>
<dbReference type="Pfam" id="PF13432">
    <property type="entry name" value="TPR_16"/>
    <property type="match status" value="1"/>
</dbReference>
<feature type="chain" id="PRO_5030863749" evidence="1">
    <location>
        <begin position="31"/>
        <end position="964"/>
    </location>
</feature>
<dbReference type="SUPFAM" id="SSF48452">
    <property type="entry name" value="TPR-like"/>
    <property type="match status" value="2"/>
</dbReference>
<accession>A0A7X0MKN6</accession>
<dbReference type="PANTHER" id="PTHR12558">
    <property type="entry name" value="CELL DIVISION CYCLE 16,23,27"/>
    <property type="match status" value="1"/>
</dbReference>
<dbReference type="SMART" id="SM00028">
    <property type="entry name" value="TPR"/>
    <property type="match status" value="4"/>
</dbReference>
<dbReference type="InterPro" id="IPR019734">
    <property type="entry name" value="TPR_rpt"/>
</dbReference>
<dbReference type="Gene3D" id="1.25.40.10">
    <property type="entry name" value="Tetratricopeptide repeat domain"/>
    <property type="match status" value="3"/>
</dbReference>
<dbReference type="AlphaFoldDB" id="A0A7X0MKN6"/>
<proteinExistence type="predicted"/>
<dbReference type="EMBL" id="JACHCC010000015">
    <property type="protein sequence ID" value="MBB6502727.1"/>
    <property type="molecule type" value="Genomic_DNA"/>
</dbReference>
<reference evidence="2 3" key="1">
    <citation type="submission" date="2020-08" db="EMBL/GenBank/DDBJ databases">
        <title>Genomic Encyclopedia of Type Strains, Phase IV (KMG-V): Genome sequencing to study the core and pangenomes of soil and plant-associated prokaryotes.</title>
        <authorList>
            <person name="Whitman W."/>
        </authorList>
    </citation>
    <scope>NUCLEOTIDE SEQUENCE [LARGE SCALE GENOMIC DNA]</scope>
    <source>
        <strain evidence="2 3">M2T3</strain>
    </source>
</reference>
<dbReference type="PANTHER" id="PTHR12558:SF47">
    <property type="entry name" value="LIPOPOLYSACCHARIDE ASSEMBLY PROTEIN B"/>
    <property type="match status" value="1"/>
</dbReference>
<feature type="signal peptide" evidence="1">
    <location>
        <begin position="1"/>
        <end position="30"/>
    </location>
</feature>
<comment type="caution">
    <text evidence="2">The sequence shown here is derived from an EMBL/GenBank/DDBJ whole genome shotgun (WGS) entry which is preliminary data.</text>
</comment>
<dbReference type="RefSeq" id="WP_184628974.1">
    <property type="nucleotide sequence ID" value="NZ_JACHCC010000015.1"/>
</dbReference>
<dbReference type="Pfam" id="PF13174">
    <property type="entry name" value="TPR_6"/>
    <property type="match status" value="1"/>
</dbReference>
<organism evidence="2 3">
    <name type="scientific">Pedobacter cryoconitis</name>
    <dbReference type="NCBI Taxonomy" id="188932"/>
    <lineage>
        <taxon>Bacteria</taxon>
        <taxon>Pseudomonadati</taxon>
        <taxon>Bacteroidota</taxon>
        <taxon>Sphingobacteriia</taxon>
        <taxon>Sphingobacteriales</taxon>
        <taxon>Sphingobacteriaceae</taxon>
        <taxon>Pedobacter</taxon>
    </lineage>
</organism>
<name>A0A7X0MKN6_9SPHI</name>
<evidence type="ECO:0000313" key="3">
    <source>
        <dbReference type="Proteomes" id="UP000521017"/>
    </source>
</evidence>
<gene>
    <name evidence="2" type="ORF">HDF25_004910</name>
</gene>
<keyword evidence="1" id="KW-0732">Signal</keyword>